<reference evidence="6 7" key="1">
    <citation type="submission" date="2020-01" db="EMBL/GenBank/DDBJ databases">
        <title>Genomes of bacteria type strains.</title>
        <authorList>
            <person name="Chen J."/>
            <person name="Zhu S."/>
            <person name="Yang J."/>
        </authorList>
    </citation>
    <scope>NUCLEOTIDE SEQUENCE [LARGE SCALE GENOMIC DNA]</scope>
    <source>
        <strain evidence="6 7">LMG 24078</strain>
    </source>
</reference>
<dbReference type="Gene3D" id="1.25.40.10">
    <property type="entry name" value="Tetratricopeptide repeat domain"/>
    <property type="match status" value="1"/>
</dbReference>
<keyword evidence="4" id="KW-0732">Signal</keyword>
<dbReference type="GO" id="GO:0052621">
    <property type="term" value="F:diguanylate cyclase activity"/>
    <property type="evidence" value="ECO:0007669"/>
    <property type="project" value="UniProtKB-EC"/>
</dbReference>
<keyword evidence="3" id="KW-1133">Transmembrane helix</keyword>
<dbReference type="InterPro" id="IPR029787">
    <property type="entry name" value="Nucleotide_cyclase"/>
</dbReference>
<dbReference type="EMBL" id="JAAAWO010000006">
    <property type="protein sequence ID" value="NDW15966.1"/>
    <property type="molecule type" value="Genomic_DNA"/>
</dbReference>
<dbReference type="EC" id="2.7.7.65" evidence="1"/>
<protein>
    <recommendedName>
        <fullName evidence="1">diguanylate cyclase</fullName>
        <ecNumber evidence="1">2.7.7.65</ecNumber>
    </recommendedName>
</protein>
<dbReference type="InterPro" id="IPR011990">
    <property type="entry name" value="TPR-like_helical_dom_sf"/>
</dbReference>
<dbReference type="SUPFAM" id="SSF48452">
    <property type="entry name" value="TPR-like"/>
    <property type="match status" value="1"/>
</dbReference>
<keyword evidence="7" id="KW-1185">Reference proteome</keyword>
<feature type="chain" id="PRO_5026855305" description="diguanylate cyclase" evidence="4">
    <location>
        <begin position="29"/>
        <end position="599"/>
    </location>
</feature>
<dbReference type="AlphaFoldDB" id="A0A6N9TJ78"/>
<evidence type="ECO:0000313" key="7">
    <source>
        <dbReference type="Proteomes" id="UP000471381"/>
    </source>
</evidence>
<feature type="transmembrane region" description="Helical" evidence="3">
    <location>
        <begin position="422"/>
        <end position="440"/>
    </location>
</feature>
<sequence>MRTTYFASILSVTLFSVTALFFSRFSLAADGDIEAFIAKVRTVSYDCPDASLLSELDATLAKESLTGNQRFALSTARTHFLICSGKHEEALKTLLESIEQPNIDTTSYAFASAIYQIGFIYDTKENPARCQFYERAKSLSSPVKHSDIFTSASLAIITYCSETDSTAERLGKMFNVLDRYSDKGSPGELAHIRNSIGLVYGSLGQHALAAEQYIIAHELGLQVYKGSNKVSILISAIVSLAASGQTDEAYKRILELGQLNQEIGNSYTNFLYQYSLQLYYRKQRDFNKLSYYLPQFKNALSEVSNSFYQSLYEWHATELCLFKNDIPCVENYLNSMKENESIIPPKFRENLNYLSFNLSLYIALNDLEGAKVALAAYTKLVNEKQKNNQSSAKILGAANLYNKIHDLEFEIERTERLRKNTLFVAIAIVLLLIAGLGFYLRKRHLAAKSIDPATQLLNAQTSISRINKLDTPEDGRAIAIAIFDLSNFRELNRKIGSTKSDYVLREIAKTLQHVVRGSDILGRFGPEQFILCLHNIDEISARTFLERVQTALDNTFGEELSTGDVKVQSNMSIFITSEKLSNLNDILDEMLMSFNISNR</sequence>
<keyword evidence="3" id="KW-0812">Transmembrane</keyword>
<dbReference type="RefSeq" id="WP_163106662.1">
    <property type="nucleotide sequence ID" value="NZ_JAAAWO010000006.1"/>
</dbReference>
<gene>
    <name evidence="6" type="ORF">GTQ48_10595</name>
</gene>
<evidence type="ECO:0000256" key="3">
    <source>
        <dbReference type="SAM" id="Phobius"/>
    </source>
</evidence>
<comment type="caution">
    <text evidence="6">The sequence shown here is derived from an EMBL/GenBank/DDBJ whole genome shotgun (WGS) entry which is preliminary data.</text>
</comment>
<feature type="domain" description="GGDEF" evidence="5">
    <location>
        <begin position="476"/>
        <end position="599"/>
    </location>
</feature>
<evidence type="ECO:0000313" key="6">
    <source>
        <dbReference type="EMBL" id="NDW15966.1"/>
    </source>
</evidence>
<dbReference type="NCBIfam" id="TIGR00254">
    <property type="entry name" value="GGDEF"/>
    <property type="match status" value="1"/>
</dbReference>
<dbReference type="SUPFAM" id="SSF55073">
    <property type="entry name" value="Nucleotide cyclase"/>
    <property type="match status" value="1"/>
</dbReference>
<name>A0A6N9TJ78_9ALTE</name>
<dbReference type="InterPro" id="IPR000160">
    <property type="entry name" value="GGDEF_dom"/>
</dbReference>
<proteinExistence type="predicted"/>
<dbReference type="Pfam" id="PF00990">
    <property type="entry name" value="GGDEF"/>
    <property type="match status" value="1"/>
</dbReference>
<dbReference type="InterPro" id="IPR050469">
    <property type="entry name" value="Diguanylate_Cyclase"/>
</dbReference>
<accession>A0A6N9TJ78</accession>
<dbReference type="Gene3D" id="3.30.70.270">
    <property type="match status" value="1"/>
</dbReference>
<dbReference type="PANTHER" id="PTHR45138">
    <property type="entry name" value="REGULATORY COMPONENTS OF SENSORY TRANSDUCTION SYSTEM"/>
    <property type="match status" value="1"/>
</dbReference>
<dbReference type="Proteomes" id="UP000471381">
    <property type="component" value="Unassembled WGS sequence"/>
</dbReference>
<comment type="catalytic activity">
    <reaction evidence="2">
        <text>2 GTP = 3',3'-c-di-GMP + 2 diphosphate</text>
        <dbReference type="Rhea" id="RHEA:24898"/>
        <dbReference type="ChEBI" id="CHEBI:33019"/>
        <dbReference type="ChEBI" id="CHEBI:37565"/>
        <dbReference type="ChEBI" id="CHEBI:58805"/>
        <dbReference type="EC" id="2.7.7.65"/>
    </reaction>
</comment>
<keyword evidence="3" id="KW-0472">Membrane</keyword>
<evidence type="ECO:0000256" key="2">
    <source>
        <dbReference type="ARBA" id="ARBA00034247"/>
    </source>
</evidence>
<evidence type="ECO:0000256" key="4">
    <source>
        <dbReference type="SAM" id="SignalP"/>
    </source>
</evidence>
<dbReference type="PROSITE" id="PS50887">
    <property type="entry name" value="GGDEF"/>
    <property type="match status" value="1"/>
</dbReference>
<organism evidence="6 7">
    <name type="scientific">Alteromonas genovensis</name>
    <dbReference type="NCBI Taxonomy" id="471225"/>
    <lineage>
        <taxon>Bacteria</taxon>
        <taxon>Pseudomonadati</taxon>
        <taxon>Pseudomonadota</taxon>
        <taxon>Gammaproteobacteria</taxon>
        <taxon>Alteromonadales</taxon>
        <taxon>Alteromonadaceae</taxon>
        <taxon>Alteromonas/Salinimonas group</taxon>
        <taxon>Alteromonas</taxon>
    </lineage>
</organism>
<evidence type="ECO:0000259" key="5">
    <source>
        <dbReference type="PROSITE" id="PS50887"/>
    </source>
</evidence>
<dbReference type="SMART" id="SM00267">
    <property type="entry name" value="GGDEF"/>
    <property type="match status" value="1"/>
</dbReference>
<feature type="signal peptide" evidence="4">
    <location>
        <begin position="1"/>
        <end position="28"/>
    </location>
</feature>
<dbReference type="CDD" id="cd01949">
    <property type="entry name" value="GGDEF"/>
    <property type="match status" value="1"/>
</dbReference>
<dbReference type="PANTHER" id="PTHR45138:SF9">
    <property type="entry name" value="DIGUANYLATE CYCLASE DGCM-RELATED"/>
    <property type="match status" value="1"/>
</dbReference>
<dbReference type="InterPro" id="IPR043128">
    <property type="entry name" value="Rev_trsase/Diguanyl_cyclase"/>
</dbReference>
<evidence type="ECO:0000256" key="1">
    <source>
        <dbReference type="ARBA" id="ARBA00012528"/>
    </source>
</evidence>